<dbReference type="STRING" id="113653.GAH_00233"/>
<feature type="transmembrane region" description="Helical" evidence="1">
    <location>
        <begin position="142"/>
        <end position="165"/>
    </location>
</feature>
<keyword evidence="1" id="KW-0812">Transmembrane</keyword>
<dbReference type="HOGENOM" id="CLU_1567068_0_0_2"/>
<feature type="transmembrane region" description="Helical" evidence="1">
    <location>
        <begin position="84"/>
        <end position="101"/>
    </location>
</feature>
<gene>
    <name evidence="2" type="ORF">GAH_00233</name>
</gene>
<name>A0A0F7DC87_9EURY</name>
<dbReference type="AlphaFoldDB" id="A0A0F7DC87"/>
<dbReference type="RefSeq" id="WP_156967350.1">
    <property type="nucleotide sequence ID" value="NZ_CP011267.1"/>
</dbReference>
<dbReference type="Proteomes" id="UP000034723">
    <property type="component" value="Chromosome"/>
</dbReference>
<accession>A0A0F7DC87</accession>
<evidence type="ECO:0000256" key="1">
    <source>
        <dbReference type="SAM" id="Phobius"/>
    </source>
</evidence>
<feature type="transmembrane region" description="Helical" evidence="1">
    <location>
        <begin position="113"/>
        <end position="136"/>
    </location>
</feature>
<feature type="transmembrane region" description="Helical" evidence="1">
    <location>
        <begin position="57"/>
        <end position="78"/>
    </location>
</feature>
<keyword evidence="1" id="KW-1133">Transmembrane helix</keyword>
<dbReference type="GeneID" id="24802819"/>
<dbReference type="KEGG" id="gah:GAH_00233"/>
<sequence length="170" mass="17903">MSFLDNLREGIGNLKEKVSSAGRKFESGARKASRAAGSGARKAARATVGRGGGRISIIEFFVGAVIYTVTALVCFGFGSPDIAIFRDFAPLALVVGALLVYGADKESVWDTSLIEIVLLLGSIILPLTAAGNLPWIDQYLGLSSLIADVTSAFIVFMGSVLMLILSARMD</sequence>
<proteinExistence type="predicted"/>
<protein>
    <submittedName>
        <fullName evidence="2">Uncharacterized protein</fullName>
    </submittedName>
</protein>
<organism evidence="2 3">
    <name type="scientific">Geoglobus ahangari</name>
    <dbReference type="NCBI Taxonomy" id="113653"/>
    <lineage>
        <taxon>Archaea</taxon>
        <taxon>Methanobacteriati</taxon>
        <taxon>Methanobacteriota</taxon>
        <taxon>Archaeoglobi</taxon>
        <taxon>Archaeoglobales</taxon>
        <taxon>Archaeoglobaceae</taxon>
        <taxon>Geoglobus</taxon>
    </lineage>
</organism>
<evidence type="ECO:0000313" key="2">
    <source>
        <dbReference type="EMBL" id="AKG92411.1"/>
    </source>
</evidence>
<reference evidence="2 3" key="1">
    <citation type="submission" date="2015-04" db="EMBL/GenBank/DDBJ databases">
        <title>The complete genome sequence of the hyperthermophilic, obligate iron-reducing archaeon Geoglobus ahangari strain 234T.</title>
        <authorList>
            <person name="Manzella M.P."/>
            <person name="Holmes D.E."/>
            <person name="Rocheleau J.M."/>
            <person name="Chung A."/>
            <person name="Reguera G."/>
            <person name="Kashefi K."/>
        </authorList>
    </citation>
    <scope>NUCLEOTIDE SEQUENCE [LARGE SCALE GENOMIC DNA]</scope>
    <source>
        <strain evidence="2 3">234</strain>
    </source>
</reference>
<evidence type="ECO:0000313" key="3">
    <source>
        <dbReference type="Proteomes" id="UP000034723"/>
    </source>
</evidence>
<keyword evidence="3" id="KW-1185">Reference proteome</keyword>
<dbReference type="EMBL" id="CP011267">
    <property type="protein sequence ID" value="AKG92411.1"/>
    <property type="molecule type" value="Genomic_DNA"/>
</dbReference>
<keyword evidence="1" id="KW-0472">Membrane</keyword>
<dbReference type="InParanoid" id="A0A0F7DC87"/>